<evidence type="ECO:0000313" key="3">
    <source>
        <dbReference type="EMBL" id="CAK7902687.1"/>
    </source>
</evidence>
<feature type="compositionally biased region" description="Polar residues" evidence="2">
    <location>
        <begin position="1"/>
        <end position="12"/>
    </location>
</feature>
<sequence length="710" mass="82049">MYGDPQDQSIAINQKMKPKYSFDQKPMGKEGSRLSSKQELLARFQDNDIDEDILQDDVEANDSVTMKLNHPRNTKKSNDFNDEFYGVEDNFKTITVNGDDLATLRASLQPPKMKSFENETPVSESKLNNQSVQFNLKNTTTPTLRPKLELNEREESFFDGFEDLSPGTLSTSSPKTRRSKTLSEYSEDNNLTSDTDVTSEFNDADNQDIDNIFGVEESGVYSSGGFGPKPSKANTLLELKKKELELNAEREEEELLKRTKEFGNMKIHEDEKINTLRLKDFTAAKSGKLNPLDMDALENERTINYEYTRDDFEDFEDGFELNSPIRIPKGATHAEGRINSKLSMPQFEATQPKSSMKKYRSMIDVNTPREESEHPFFNNKNNDIIRKLNRIPSFYSSSQLRKPDRNEDLDSIEELKVNDETYSAKSDLEMERKKVILLEKYMEITNTQLKNKRKTRKHVPTKTGPTKLGLVRCLNEGGESSIPSHLLQNNNKNMKYNSVKQQWEGNYIDLHKFESIKSLKTTKPHLISHKDYRKDGSEQQAGTKIVGSMKYDPDAMKWINVNEDEEDIFDDVPDLPHDLGHQRRMNLPNSRSASKSNLKLSSMIKRQPSKLNHRGVSTTSAFTQRTTSTSTESSSDTLDEGETQYSHDHFPEFTLDDKTIDRFYKEEAKWFKKTRHWFGDGEGYDLRTDHRQYNKDYFWEIRNMVTDDEN</sequence>
<evidence type="ECO:0000256" key="1">
    <source>
        <dbReference type="SAM" id="Coils"/>
    </source>
</evidence>
<feature type="coiled-coil region" evidence="1">
    <location>
        <begin position="232"/>
        <end position="261"/>
    </location>
</feature>
<protein>
    <submittedName>
        <fullName evidence="3">Uncharacterized protein</fullName>
    </submittedName>
</protein>
<organism evidence="3 4">
    <name type="scientific">[Candida] anglica</name>
    <dbReference type="NCBI Taxonomy" id="148631"/>
    <lineage>
        <taxon>Eukaryota</taxon>
        <taxon>Fungi</taxon>
        <taxon>Dikarya</taxon>
        <taxon>Ascomycota</taxon>
        <taxon>Saccharomycotina</taxon>
        <taxon>Pichiomycetes</taxon>
        <taxon>Debaryomycetaceae</taxon>
        <taxon>Kurtzmaniella</taxon>
    </lineage>
</organism>
<feature type="region of interest" description="Disordered" evidence="2">
    <location>
        <begin position="159"/>
        <end position="195"/>
    </location>
</feature>
<feature type="region of interest" description="Disordered" evidence="2">
    <location>
        <begin position="570"/>
        <end position="648"/>
    </location>
</feature>
<name>A0ABP0EA65_9ASCO</name>
<accession>A0ABP0EA65</accession>
<dbReference type="PANTHER" id="PTHR35140:SF1">
    <property type="entry name" value="MITOTIC CHECK POINT PROTEIN BFA1"/>
    <property type="match status" value="1"/>
</dbReference>
<evidence type="ECO:0000256" key="2">
    <source>
        <dbReference type="SAM" id="MobiDB-lite"/>
    </source>
</evidence>
<keyword evidence="4" id="KW-1185">Reference proteome</keyword>
<feature type="compositionally biased region" description="Low complexity" evidence="2">
    <location>
        <begin position="617"/>
        <end position="636"/>
    </location>
</feature>
<dbReference type="Proteomes" id="UP001497600">
    <property type="component" value="Chromosome D"/>
</dbReference>
<dbReference type="EMBL" id="OZ004256">
    <property type="protein sequence ID" value="CAK7902687.1"/>
    <property type="molecule type" value="Genomic_DNA"/>
</dbReference>
<reference evidence="3 4" key="1">
    <citation type="submission" date="2024-01" db="EMBL/GenBank/DDBJ databases">
        <authorList>
            <consortium name="Genoscope - CEA"/>
            <person name="William W."/>
        </authorList>
    </citation>
    <scope>NUCLEOTIDE SEQUENCE [LARGE SCALE GENOMIC DNA]</scope>
    <source>
        <strain evidence="3 4">29B2s-10</strain>
    </source>
</reference>
<dbReference type="PANTHER" id="PTHR35140">
    <property type="entry name" value="MITOTIC CHECK POINT PROTEIN BFA1"/>
    <property type="match status" value="1"/>
</dbReference>
<feature type="compositionally biased region" description="Polar residues" evidence="2">
    <location>
        <begin position="587"/>
        <end position="600"/>
    </location>
</feature>
<dbReference type="InterPro" id="IPR034586">
    <property type="entry name" value="Bfa1/Byr4"/>
</dbReference>
<evidence type="ECO:0000313" key="4">
    <source>
        <dbReference type="Proteomes" id="UP001497600"/>
    </source>
</evidence>
<proteinExistence type="predicted"/>
<gene>
    <name evidence="3" type="ORF">CAAN4_D01112</name>
</gene>
<feature type="region of interest" description="Disordered" evidence="2">
    <location>
        <begin position="1"/>
        <end position="36"/>
    </location>
</feature>
<feature type="compositionally biased region" description="Basic and acidic residues" evidence="2">
    <location>
        <begin position="20"/>
        <end position="32"/>
    </location>
</feature>
<keyword evidence="1" id="KW-0175">Coiled coil</keyword>